<keyword evidence="4" id="KW-1185">Reference proteome</keyword>
<reference evidence="3 4" key="1">
    <citation type="submission" date="2024-05" db="EMBL/GenBank/DDBJ databases">
        <title>Haplotype-resolved chromosome-level genome assembly of Huyou (Citrus changshanensis).</title>
        <authorList>
            <person name="Miao C."/>
            <person name="Chen W."/>
            <person name="Wu Y."/>
            <person name="Wang L."/>
            <person name="Zhao S."/>
            <person name="Grierson D."/>
            <person name="Xu C."/>
            <person name="Chen K."/>
        </authorList>
    </citation>
    <scope>NUCLEOTIDE SEQUENCE [LARGE SCALE GENOMIC DNA]</scope>
    <source>
        <strain evidence="3">01-14</strain>
        <tissue evidence="3">Leaf</tissue>
    </source>
</reference>
<evidence type="ECO:0000259" key="2">
    <source>
        <dbReference type="Pfam" id="PF13259"/>
    </source>
</evidence>
<dbReference type="Proteomes" id="UP001428341">
    <property type="component" value="Unassembled WGS sequence"/>
</dbReference>
<dbReference type="Pfam" id="PF13259">
    <property type="entry name" value="clamp_Gag1-like"/>
    <property type="match status" value="1"/>
</dbReference>
<dbReference type="PANTHER" id="PTHR33373:SF23">
    <property type="entry name" value="DUF4050 DOMAIN-CONTAINING PROTEIN"/>
    <property type="match status" value="1"/>
</dbReference>
<dbReference type="EMBL" id="JBCGBO010000006">
    <property type="protein sequence ID" value="KAK9192864.1"/>
    <property type="molecule type" value="Genomic_DNA"/>
</dbReference>
<dbReference type="PANTHER" id="PTHR33373">
    <property type="entry name" value="OS07G0479600 PROTEIN"/>
    <property type="match status" value="1"/>
</dbReference>
<accession>A0AAP0M4Z6</accession>
<feature type="domain" description="Gag1-like clamp" evidence="2">
    <location>
        <begin position="32"/>
        <end position="77"/>
    </location>
</feature>
<dbReference type="AlphaFoldDB" id="A0AAP0M4Z6"/>
<protein>
    <recommendedName>
        <fullName evidence="2">Gag1-like clamp domain-containing protein</fullName>
    </recommendedName>
</protein>
<evidence type="ECO:0000256" key="1">
    <source>
        <dbReference type="SAM" id="MobiDB-lite"/>
    </source>
</evidence>
<feature type="compositionally biased region" description="Polar residues" evidence="1">
    <location>
        <begin position="1"/>
        <end position="11"/>
    </location>
</feature>
<evidence type="ECO:0000313" key="3">
    <source>
        <dbReference type="EMBL" id="KAK9192864.1"/>
    </source>
</evidence>
<evidence type="ECO:0000313" key="4">
    <source>
        <dbReference type="Proteomes" id="UP001428341"/>
    </source>
</evidence>
<name>A0AAP0M4Z6_9ROSI</name>
<sequence>METNGSNSNSHENQHPEISNDACKDSSTEKLNFINHGGWTTTYEDLLCSTDPFHQPIPLAEMVNLLVDSWHEDGLYD</sequence>
<feature type="region of interest" description="Disordered" evidence="1">
    <location>
        <begin position="1"/>
        <end position="25"/>
    </location>
</feature>
<organism evidence="3 4">
    <name type="scientific">Citrus x changshan-huyou</name>
    <dbReference type="NCBI Taxonomy" id="2935761"/>
    <lineage>
        <taxon>Eukaryota</taxon>
        <taxon>Viridiplantae</taxon>
        <taxon>Streptophyta</taxon>
        <taxon>Embryophyta</taxon>
        <taxon>Tracheophyta</taxon>
        <taxon>Spermatophyta</taxon>
        <taxon>Magnoliopsida</taxon>
        <taxon>eudicotyledons</taxon>
        <taxon>Gunneridae</taxon>
        <taxon>Pentapetalae</taxon>
        <taxon>rosids</taxon>
        <taxon>malvids</taxon>
        <taxon>Sapindales</taxon>
        <taxon>Rutaceae</taxon>
        <taxon>Aurantioideae</taxon>
        <taxon>Citrus</taxon>
    </lineage>
</organism>
<dbReference type="InterPro" id="IPR025124">
    <property type="entry name" value="Gag1-like_clamp"/>
</dbReference>
<proteinExistence type="predicted"/>
<comment type="caution">
    <text evidence="3">The sequence shown here is derived from an EMBL/GenBank/DDBJ whole genome shotgun (WGS) entry which is preliminary data.</text>
</comment>
<gene>
    <name evidence="3" type="ORF">WN944_003557</name>
</gene>